<gene>
    <name evidence="2" type="ORF">HMPREF9719_01245</name>
</gene>
<dbReference type="Proteomes" id="UP000006078">
    <property type="component" value="Unassembled WGS sequence"/>
</dbReference>
<proteinExistence type="predicted"/>
<dbReference type="RefSeq" id="WP_004601135.1">
    <property type="nucleotide sequence ID" value="NZ_HF541867.1"/>
</dbReference>
<dbReference type="InterPro" id="IPR050238">
    <property type="entry name" value="DNA_Rep/Repair_Clamp_Loader"/>
</dbReference>
<dbReference type="STRING" id="29321.AAV33_02350"/>
<dbReference type="AlphaFoldDB" id="K0YQK3"/>
<dbReference type="NCBIfam" id="NF005926">
    <property type="entry name" value="PRK07940.1"/>
    <property type="match status" value="1"/>
</dbReference>
<dbReference type="InterPro" id="IPR003593">
    <property type="entry name" value="AAA+_ATPase"/>
</dbReference>
<dbReference type="Pfam" id="PF13177">
    <property type="entry name" value="DNA_pol3_delta2"/>
    <property type="match status" value="1"/>
</dbReference>
<dbReference type="PATRIC" id="fig|883169.3.peg.1199"/>
<dbReference type="PANTHER" id="PTHR11669">
    <property type="entry name" value="REPLICATION FACTOR C / DNA POLYMERASE III GAMMA-TAU SUBUNIT"/>
    <property type="match status" value="1"/>
</dbReference>
<dbReference type="HOGENOM" id="CLU_006229_4_1_11"/>
<dbReference type="GO" id="GO:0006261">
    <property type="term" value="P:DNA-templated DNA replication"/>
    <property type="evidence" value="ECO:0007669"/>
    <property type="project" value="TreeGrafter"/>
</dbReference>
<dbReference type="SMART" id="SM00382">
    <property type="entry name" value="AAA"/>
    <property type="match status" value="1"/>
</dbReference>
<organism evidence="2 3">
    <name type="scientific">Corynebacterium otitidis ATCC 51513</name>
    <dbReference type="NCBI Taxonomy" id="883169"/>
    <lineage>
        <taxon>Bacteria</taxon>
        <taxon>Bacillati</taxon>
        <taxon>Actinomycetota</taxon>
        <taxon>Actinomycetes</taxon>
        <taxon>Mycobacteriales</taxon>
        <taxon>Corynebacteriaceae</taxon>
        <taxon>Corynebacterium</taxon>
    </lineage>
</organism>
<evidence type="ECO:0000313" key="3">
    <source>
        <dbReference type="Proteomes" id="UP000006078"/>
    </source>
</evidence>
<comment type="caution">
    <text evidence="2">The sequence shown here is derived from an EMBL/GenBank/DDBJ whole genome shotgun (WGS) entry which is preliminary data.</text>
</comment>
<dbReference type="OrthoDB" id="9809531at2"/>
<name>K0YQK3_9CORY</name>
<dbReference type="EMBL" id="AHAE01000057">
    <property type="protein sequence ID" value="EJZ81824.1"/>
    <property type="molecule type" value="Genomic_DNA"/>
</dbReference>
<sequence>MATKRTAPAGIAADQPALARTIARAAESARDLAAGRRPRHPAAMTHSWLFTGAPGSGRSHAALALAAALECEDPDEPGCGRCRGCRAVLGGAHTDVVRVAPDGLSIGVDVARDEITAHAHRLPTVGRWRVVIVEEADRLSAAAADALLKTVEEPPERTVLIFLAPSTDPEDFSTTLRSRCRHVYVPPPSLERLERILIEEEGASQADARLAAAASLRHVGRARLLVRDRSMQTRRAQVLNLAELVNHGDAAFRAVNQLVRSVDKEATDAHAEADARERAKLEESLGRGGKGRGVAKALRGSAGAIRELEKAQKMRHTRRKRDLLDLSLVDLAGIYRDALMKRSGADVAPTHPDFAPLAEELAENVSAAGLVACLDAVATCRRHIAENVQFAIATDALVGRLRLAYQAR</sequence>
<reference evidence="2 3" key="1">
    <citation type="submission" date="2012-08" db="EMBL/GenBank/DDBJ databases">
        <title>The Genome Sequence of Turicella otitidis ATCC 51513.</title>
        <authorList>
            <consortium name="The Broad Institute Genome Sequencing Platform"/>
            <person name="Earl A."/>
            <person name="Ward D."/>
            <person name="Feldgarden M."/>
            <person name="Gevers D."/>
            <person name="Huys G."/>
            <person name="Walker B."/>
            <person name="Young S.K."/>
            <person name="Zeng Q."/>
            <person name="Gargeya S."/>
            <person name="Fitzgerald M."/>
            <person name="Haas B."/>
            <person name="Abouelleil A."/>
            <person name="Alvarado L."/>
            <person name="Arachchi H.M."/>
            <person name="Berlin A.M."/>
            <person name="Chapman S.B."/>
            <person name="Goldberg J."/>
            <person name="Griggs A."/>
            <person name="Gujja S."/>
            <person name="Hansen M."/>
            <person name="Howarth C."/>
            <person name="Imamovic A."/>
            <person name="Larimer J."/>
            <person name="McCowen C."/>
            <person name="Montmayeur A."/>
            <person name="Murphy C."/>
            <person name="Neiman D."/>
            <person name="Pearson M."/>
            <person name="Priest M."/>
            <person name="Roberts A."/>
            <person name="Saif S."/>
            <person name="Shea T."/>
            <person name="Sisk P."/>
            <person name="Sykes S."/>
            <person name="Wortman J."/>
            <person name="Nusbaum C."/>
            <person name="Birren B."/>
        </authorList>
    </citation>
    <scope>NUCLEOTIDE SEQUENCE [LARGE SCALE GENOMIC DNA]</scope>
    <source>
        <strain evidence="2 3">ATCC 51513</strain>
    </source>
</reference>
<protein>
    <submittedName>
        <fullName evidence="2">DNA polymerase III, delta' subunit</fullName>
    </submittedName>
</protein>
<dbReference type="Gene3D" id="3.40.50.300">
    <property type="entry name" value="P-loop containing nucleotide triphosphate hydrolases"/>
    <property type="match status" value="1"/>
</dbReference>
<accession>K0YQK3</accession>
<dbReference type="SUPFAM" id="SSF52540">
    <property type="entry name" value="P-loop containing nucleoside triphosphate hydrolases"/>
    <property type="match status" value="1"/>
</dbReference>
<dbReference type="eggNOG" id="COG0470">
    <property type="taxonomic scope" value="Bacteria"/>
</dbReference>
<dbReference type="PANTHER" id="PTHR11669:SF8">
    <property type="entry name" value="DNA POLYMERASE III SUBUNIT DELTA"/>
    <property type="match status" value="1"/>
</dbReference>
<feature type="domain" description="AAA+ ATPase" evidence="1">
    <location>
        <begin position="44"/>
        <end position="188"/>
    </location>
</feature>
<keyword evidence="3" id="KW-1185">Reference proteome</keyword>
<evidence type="ECO:0000259" key="1">
    <source>
        <dbReference type="SMART" id="SM00382"/>
    </source>
</evidence>
<dbReference type="InterPro" id="IPR027417">
    <property type="entry name" value="P-loop_NTPase"/>
</dbReference>
<evidence type="ECO:0000313" key="2">
    <source>
        <dbReference type="EMBL" id="EJZ81824.1"/>
    </source>
</evidence>